<dbReference type="Proteomes" id="UP001596302">
    <property type="component" value="Unassembled WGS sequence"/>
</dbReference>
<dbReference type="Gene3D" id="3.40.50.450">
    <property type="match status" value="1"/>
</dbReference>
<evidence type="ECO:0000259" key="2">
    <source>
        <dbReference type="Pfam" id="PF02481"/>
    </source>
</evidence>
<accession>A0ABW1J391</accession>
<feature type="domain" description="Smf/DprA SLOG" evidence="2">
    <location>
        <begin position="85"/>
        <end position="302"/>
    </location>
</feature>
<protein>
    <submittedName>
        <fullName evidence="3">DNA-processing protein DprA</fullName>
    </submittedName>
</protein>
<keyword evidence="4" id="KW-1185">Reference proteome</keyword>
<dbReference type="SUPFAM" id="SSF102405">
    <property type="entry name" value="MCP/YpsA-like"/>
    <property type="match status" value="1"/>
</dbReference>
<gene>
    <name evidence="3" type="primary">dprA</name>
    <name evidence="3" type="ORF">ACFQE5_13755</name>
</gene>
<comment type="caution">
    <text evidence="3">The sequence shown here is derived from an EMBL/GenBank/DDBJ whole genome shotgun (WGS) entry which is preliminary data.</text>
</comment>
<dbReference type="PANTHER" id="PTHR43022">
    <property type="entry name" value="PROTEIN SMF"/>
    <property type="match status" value="1"/>
</dbReference>
<dbReference type="NCBIfam" id="TIGR00732">
    <property type="entry name" value="dprA"/>
    <property type="match status" value="1"/>
</dbReference>
<dbReference type="Pfam" id="PF02481">
    <property type="entry name" value="DNA_processg_A"/>
    <property type="match status" value="1"/>
</dbReference>
<evidence type="ECO:0000313" key="3">
    <source>
        <dbReference type="EMBL" id="MFC5995278.1"/>
    </source>
</evidence>
<dbReference type="EMBL" id="JBHSQW010000028">
    <property type="protein sequence ID" value="MFC5995278.1"/>
    <property type="molecule type" value="Genomic_DNA"/>
</dbReference>
<dbReference type="PANTHER" id="PTHR43022:SF1">
    <property type="entry name" value="PROTEIN SMF"/>
    <property type="match status" value="1"/>
</dbReference>
<dbReference type="InterPro" id="IPR003488">
    <property type="entry name" value="DprA"/>
</dbReference>
<dbReference type="RefSeq" id="WP_379585300.1">
    <property type="nucleotide sequence ID" value="NZ_JBHSQW010000028.1"/>
</dbReference>
<evidence type="ECO:0000256" key="1">
    <source>
        <dbReference type="ARBA" id="ARBA00006525"/>
    </source>
</evidence>
<evidence type="ECO:0000313" key="4">
    <source>
        <dbReference type="Proteomes" id="UP001596302"/>
    </source>
</evidence>
<dbReference type="InterPro" id="IPR057666">
    <property type="entry name" value="DrpA_SLOG"/>
</dbReference>
<name>A0ABW1J391_9PSEU</name>
<reference evidence="4" key="1">
    <citation type="journal article" date="2019" name="Int. J. Syst. Evol. Microbiol.">
        <title>The Global Catalogue of Microorganisms (GCM) 10K type strain sequencing project: providing services to taxonomists for standard genome sequencing and annotation.</title>
        <authorList>
            <consortium name="The Broad Institute Genomics Platform"/>
            <consortium name="The Broad Institute Genome Sequencing Center for Infectious Disease"/>
            <person name="Wu L."/>
            <person name="Ma J."/>
        </authorList>
    </citation>
    <scope>NUCLEOTIDE SEQUENCE [LARGE SCALE GENOMIC DNA]</scope>
    <source>
        <strain evidence="4">CCM 8391</strain>
    </source>
</reference>
<organism evidence="3 4">
    <name type="scientific">Pseudonocardia hispaniensis</name>
    <dbReference type="NCBI Taxonomy" id="904933"/>
    <lineage>
        <taxon>Bacteria</taxon>
        <taxon>Bacillati</taxon>
        <taxon>Actinomycetota</taxon>
        <taxon>Actinomycetes</taxon>
        <taxon>Pseudonocardiales</taxon>
        <taxon>Pseudonocardiaceae</taxon>
        <taxon>Pseudonocardia</taxon>
    </lineage>
</organism>
<comment type="similarity">
    <text evidence="1">Belongs to the DprA/Smf family.</text>
</comment>
<sequence>MSSPEPVTPVERAVLLARAYLSRVAEPPAAALAAFVEGLGAVEAAERVRRGAVPEHVARETAARRDVDRAQADLACAEGIGARLLVPEDPDWPRWSFAAFGLTGDPTLAPPVAMWVRGPARLTELTERAVAVVGARAATGYGIHVAGDVAGGLADRGCAVVSGAAIGIDGAAHRGALAADGTTVAVLACGIDRAYPAAHAALLQRIAERGLVVSEYPPTAVPAKHRFLVRNRLLAGMAGGTLVVEAGLRSGAQRTAADARALGRLVMAVPGPVTSGMSAGCHELIRQGALLVSRVEEVLEAVGRLGLDLAGDPARPVHPTDGLDPAQIRVHDALPARAARDIRWLTLESGLPMEAVRPALVELERRGLAEYREGRWQRPSRARTGQAT</sequence>
<proteinExistence type="inferred from homology"/>